<keyword evidence="6 7" id="KW-0472">Membrane</keyword>
<sequence length="198" mass="21071">MLDIVLPSAPLAAYLVIWLVSSLDLFIPILPPGTLLLAGGALAAQGDLNPILLGTIGAFGAWTGDLAGYRLGRRIARGLAHLHPEAHPRKSESRWQGWIMRHAFLALLIARYLPAGRTVAATTAGRLAHPWRAYTLAALTAELLWAGPAVLLGYLGGQFIPVEFMLGAALGGIVLTVLAALLRHRRTARRNGSAIPES</sequence>
<feature type="transmembrane region" description="Helical" evidence="7">
    <location>
        <begin position="133"/>
        <end position="156"/>
    </location>
</feature>
<feature type="domain" description="VTT" evidence="8">
    <location>
        <begin position="31"/>
        <end position="154"/>
    </location>
</feature>
<proteinExistence type="inferred from homology"/>
<keyword evidence="3" id="KW-1003">Cell membrane</keyword>
<evidence type="ECO:0000256" key="2">
    <source>
        <dbReference type="ARBA" id="ARBA00010792"/>
    </source>
</evidence>
<reference evidence="9 10" key="1">
    <citation type="submission" date="2017-06" db="EMBL/GenBank/DDBJ databases">
        <authorList>
            <person name="Kim H.J."/>
            <person name="Triplett B.A."/>
        </authorList>
    </citation>
    <scope>NUCLEOTIDE SEQUENCE [LARGE SCALE GENOMIC DNA]</scope>
    <source>
        <strain evidence="9 10">CGMCC 4.2132</strain>
    </source>
</reference>
<dbReference type="PANTHER" id="PTHR42709:SF6">
    <property type="entry name" value="UNDECAPRENYL PHOSPHATE TRANSPORTER A"/>
    <property type="match status" value="1"/>
</dbReference>
<evidence type="ECO:0000256" key="5">
    <source>
        <dbReference type="ARBA" id="ARBA00022989"/>
    </source>
</evidence>
<evidence type="ECO:0000256" key="7">
    <source>
        <dbReference type="SAM" id="Phobius"/>
    </source>
</evidence>
<dbReference type="PANTHER" id="PTHR42709">
    <property type="entry name" value="ALKALINE PHOSPHATASE LIKE PROTEIN"/>
    <property type="match status" value="1"/>
</dbReference>
<accession>A0A239MVY4</accession>
<comment type="similarity">
    <text evidence="2">Belongs to the DedA family.</text>
</comment>
<feature type="transmembrane region" description="Helical" evidence="7">
    <location>
        <begin position="162"/>
        <end position="182"/>
    </location>
</feature>
<dbReference type="InterPro" id="IPR032816">
    <property type="entry name" value="VTT_dom"/>
</dbReference>
<evidence type="ECO:0000313" key="10">
    <source>
        <dbReference type="Proteomes" id="UP000198282"/>
    </source>
</evidence>
<dbReference type="EMBL" id="FZOD01000047">
    <property type="protein sequence ID" value="SNT46906.1"/>
    <property type="molecule type" value="Genomic_DNA"/>
</dbReference>
<feature type="transmembrane region" description="Helical" evidence="7">
    <location>
        <begin position="51"/>
        <end position="69"/>
    </location>
</feature>
<dbReference type="InterPro" id="IPR051311">
    <property type="entry name" value="DedA_domain"/>
</dbReference>
<evidence type="ECO:0000313" key="9">
    <source>
        <dbReference type="EMBL" id="SNT46906.1"/>
    </source>
</evidence>
<keyword evidence="5 7" id="KW-1133">Transmembrane helix</keyword>
<dbReference type="RefSeq" id="WP_089211380.1">
    <property type="nucleotide sequence ID" value="NZ_FZOD01000047.1"/>
</dbReference>
<protein>
    <submittedName>
        <fullName evidence="9">Membrane-associated protein</fullName>
    </submittedName>
</protein>
<organism evidence="9 10">
    <name type="scientific">Streptosporangium subroseum</name>
    <dbReference type="NCBI Taxonomy" id="106412"/>
    <lineage>
        <taxon>Bacteria</taxon>
        <taxon>Bacillati</taxon>
        <taxon>Actinomycetota</taxon>
        <taxon>Actinomycetes</taxon>
        <taxon>Streptosporangiales</taxon>
        <taxon>Streptosporangiaceae</taxon>
        <taxon>Streptosporangium</taxon>
    </lineage>
</organism>
<gene>
    <name evidence="9" type="ORF">SAMN05216276_104715</name>
</gene>
<name>A0A239MVY4_9ACTN</name>
<dbReference type="GO" id="GO:0005886">
    <property type="term" value="C:plasma membrane"/>
    <property type="evidence" value="ECO:0007669"/>
    <property type="project" value="UniProtKB-SubCell"/>
</dbReference>
<evidence type="ECO:0000256" key="6">
    <source>
        <dbReference type="ARBA" id="ARBA00023136"/>
    </source>
</evidence>
<evidence type="ECO:0000256" key="4">
    <source>
        <dbReference type="ARBA" id="ARBA00022692"/>
    </source>
</evidence>
<dbReference type="AlphaFoldDB" id="A0A239MVY4"/>
<keyword evidence="4 7" id="KW-0812">Transmembrane</keyword>
<dbReference type="Proteomes" id="UP000198282">
    <property type="component" value="Unassembled WGS sequence"/>
</dbReference>
<evidence type="ECO:0000256" key="1">
    <source>
        <dbReference type="ARBA" id="ARBA00004651"/>
    </source>
</evidence>
<dbReference type="Pfam" id="PF09335">
    <property type="entry name" value="VTT_dom"/>
    <property type="match status" value="1"/>
</dbReference>
<feature type="transmembrane region" description="Helical" evidence="7">
    <location>
        <begin position="12"/>
        <end position="31"/>
    </location>
</feature>
<evidence type="ECO:0000259" key="8">
    <source>
        <dbReference type="Pfam" id="PF09335"/>
    </source>
</evidence>
<comment type="subcellular location">
    <subcellularLocation>
        <location evidence="1">Cell membrane</location>
        <topology evidence="1">Multi-pass membrane protein</topology>
    </subcellularLocation>
</comment>
<evidence type="ECO:0000256" key="3">
    <source>
        <dbReference type="ARBA" id="ARBA00022475"/>
    </source>
</evidence>
<keyword evidence="10" id="KW-1185">Reference proteome</keyword>